<proteinExistence type="predicted"/>
<sequence>MYYSNNYFYPTKMLFTGIGSLQFKSQSKLSYQLTFTSYDRKPKAFKIYLRGNPMVVGNLELRTYQATGSDQSCVEYFGNVKASL</sequence>
<protein>
    <submittedName>
        <fullName evidence="1">Uncharacterized protein</fullName>
    </submittedName>
</protein>
<dbReference type="PANTHER" id="PTHR37003">
    <property type="entry name" value="ENDOTOXIN_N DOMAIN-CONTAINING PROTEIN-RELATED"/>
    <property type="match status" value="1"/>
</dbReference>
<dbReference type="KEGG" id="dpp:DICPUDRAFT_157707"/>
<name>F0ZZS7_DICPU</name>
<dbReference type="GeneID" id="10510315"/>
<dbReference type="PANTHER" id="PTHR37003:SF2">
    <property type="entry name" value="PESTICIDAL CRYSTAL PROTEIN N-TERMINAL DOMAIN-CONTAINING PROTEIN"/>
    <property type="match status" value="1"/>
</dbReference>
<gene>
    <name evidence="1" type="ORF">DICPUDRAFT_157707</name>
</gene>
<dbReference type="InParanoid" id="F0ZZS7"/>
<dbReference type="RefSeq" id="XP_003292924.1">
    <property type="nucleotide sequence ID" value="XM_003292876.1"/>
</dbReference>
<dbReference type="EMBL" id="GL871320">
    <property type="protein sequence ID" value="EGC30557.1"/>
    <property type="molecule type" value="Genomic_DNA"/>
</dbReference>
<accession>F0ZZS7</accession>
<dbReference type="AlphaFoldDB" id="F0ZZS7"/>
<keyword evidence="2" id="KW-1185">Reference proteome</keyword>
<dbReference type="VEuPathDB" id="AmoebaDB:DICPUDRAFT_157707"/>
<evidence type="ECO:0000313" key="2">
    <source>
        <dbReference type="Proteomes" id="UP000001064"/>
    </source>
</evidence>
<dbReference type="OrthoDB" id="24042at2759"/>
<organism evidence="1 2">
    <name type="scientific">Dictyostelium purpureum</name>
    <name type="common">Slime mold</name>
    <dbReference type="NCBI Taxonomy" id="5786"/>
    <lineage>
        <taxon>Eukaryota</taxon>
        <taxon>Amoebozoa</taxon>
        <taxon>Evosea</taxon>
        <taxon>Eumycetozoa</taxon>
        <taxon>Dictyostelia</taxon>
        <taxon>Dictyosteliales</taxon>
        <taxon>Dictyosteliaceae</taxon>
        <taxon>Dictyostelium</taxon>
    </lineage>
</organism>
<evidence type="ECO:0000313" key="1">
    <source>
        <dbReference type="EMBL" id="EGC30557.1"/>
    </source>
</evidence>
<dbReference type="InterPro" id="IPR038979">
    <property type="entry name" value="Pest_crys"/>
</dbReference>
<reference evidence="2" key="1">
    <citation type="journal article" date="2011" name="Genome Biol.">
        <title>Comparative genomics of the social amoebae Dictyostelium discoideum and Dictyostelium purpureum.</title>
        <authorList>
            <consortium name="US DOE Joint Genome Institute (JGI-PGF)"/>
            <person name="Sucgang R."/>
            <person name="Kuo A."/>
            <person name="Tian X."/>
            <person name="Salerno W."/>
            <person name="Parikh A."/>
            <person name="Feasley C.L."/>
            <person name="Dalin E."/>
            <person name="Tu H."/>
            <person name="Huang E."/>
            <person name="Barry K."/>
            <person name="Lindquist E."/>
            <person name="Shapiro H."/>
            <person name="Bruce D."/>
            <person name="Schmutz J."/>
            <person name="Salamov A."/>
            <person name="Fey P."/>
            <person name="Gaudet P."/>
            <person name="Anjard C."/>
            <person name="Babu M.M."/>
            <person name="Basu S."/>
            <person name="Bushmanova Y."/>
            <person name="van der Wel H."/>
            <person name="Katoh-Kurasawa M."/>
            <person name="Dinh C."/>
            <person name="Coutinho P.M."/>
            <person name="Saito T."/>
            <person name="Elias M."/>
            <person name="Schaap P."/>
            <person name="Kay R.R."/>
            <person name="Henrissat B."/>
            <person name="Eichinger L."/>
            <person name="Rivero F."/>
            <person name="Putnam N.H."/>
            <person name="West C.M."/>
            <person name="Loomis W.F."/>
            <person name="Chisholm R.L."/>
            <person name="Shaulsky G."/>
            <person name="Strassmann J.E."/>
            <person name="Queller D.C."/>
            <person name="Kuspa A."/>
            <person name="Grigoriev I.V."/>
        </authorList>
    </citation>
    <scope>NUCLEOTIDE SEQUENCE [LARGE SCALE GENOMIC DNA]</scope>
    <source>
        <strain evidence="2">QSDP1</strain>
    </source>
</reference>
<dbReference type="Proteomes" id="UP000001064">
    <property type="component" value="Unassembled WGS sequence"/>
</dbReference>